<name>A0A2U8WSM7_9HYPH</name>
<comment type="similarity">
    <text evidence="7">Belongs to the binding-protein-dependent transport system permease family.</text>
</comment>
<proteinExistence type="inferred from homology"/>
<dbReference type="PANTHER" id="PTHR43744:SF3">
    <property type="entry name" value="LACTOSE TRANSPORT SYSTEM PERMEASE PROTEIN LACG"/>
    <property type="match status" value="1"/>
</dbReference>
<feature type="domain" description="ABC transmembrane type-1" evidence="8">
    <location>
        <begin position="79"/>
        <end position="270"/>
    </location>
</feature>
<evidence type="ECO:0000313" key="10">
    <source>
        <dbReference type="Proteomes" id="UP000245444"/>
    </source>
</evidence>
<feature type="transmembrane region" description="Helical" evidence="7">
    <location>
        <begin position="138"/>
        <end position="163"/>
    </location>
</feature>
<dbReference type="CDD" id="cd06261">
    <property type="entry name" value="TM_PBP2"/>
    <property type="match status" value="1"/>
</dbReference>
<dbReference type="Proteomes" id="UP000245444">
    <property type="component" value="Chromosome"/>
</dbReference>
<feature type="transmembrane region" description="Helical" evidence="7">
    <location>
        <begin position="114"/>
        <end position="132"/>
    </location>
</feature>
<evidence type="ECO:0000313" key="9">
    <source>
        <dbReference type="EMBL" id="AWN49305.1"/>
    </source>
</evidence>
<dbReference type="PANTHER" id="PTHR43744">
    <property type="entry name" value="ABC TRANSPORTER PERMEASE PROTEIN MG189-RELATED-RELATED"/>
    <property type="match status" value="1"/>
</dbReference>
<evidence type="ECO:0000256" key="2">
    <source>
        <dbReference type="ARBA" id="ARBA00022448"/>
    </source>
</evidence>
<keyword evidence="4 7" id="KW-0812">Transmembrane</keyword>
<feature type="transmembrane region" description="Helical" evidence="7">
    <location>
        <begin position="192"/>
        <end position="214"/>
    </location>
</feature>
<feature type="transmembrane region" description="Helical" evidence="7">
    <location>
        <begin position="248"/>
        <end position="270"/>
    </location>
</feature>
<dbReference type="OrthoDB" id="9815445at2"/>
<dbReference type="InterPro" id="IPR000515">
    <property type="entry name" value="MetI-like"/>
</dbReference>
<evidence type="ECO:0000256" key="7">
    <source>
        <dbReference type="RuleBase" id="RU363032"/>
    </source>
</evidence>
<evidence type="ECO:0000256" key="3">
    <source>
        <dbReference type="ARBA" id="ARBA00022475"/>
    </source>
</evidence>
<feature type="transmembrane region" description="Helical" evidence="7">
    <location>
        <begin position="77"/>
        <end position="102"/>
    </location>
</feature>
<sequence length="284" mass="30828">MSAPTSPLAGPVTREVTPRLARWLVAGLALVWAVPFWWMLVAAFRPAGSGADASLLPSLAPTLANFAEAWASADFPLYFLNSLVICAGILLVQLVTASLAGYVFARLEFPGRGLLFGLFLVQLMLVPVVLLVPNLKTIAALGLYDTLPGVMAPYCATAFGTFLMRQSFREVPRELEDAAMIDGAGWWARIRLIYLPLTKPALVAFSIVSVTSHWNEFLWPLMVINSPDRRPLTLGLASFTLSAEGMQAWGLIAAGTFLVSLPLLAAFLIFQRRFVNSFLASGIK</sequence>
<organism evidence="9 10">
    <name type="scientific">Methylobacterium terrae</name>
    <dbReference type="NCBI Taxonomy" id="2202827"/>
    <lineage>
        <taxon>Bacteria</taxon>
        <taxon>Pseudomonadati</taxon>
        <taxon>Pseudomonadota</taxon>
        <taxon>Alphaproteobacteria</taxon>
        <taxon>Hyphomicrobiales</taxon>
        <taxon>Methylobacteriaceae</taxon>
        <taxon>Methylobacterium</taxon>
    </lineage>
</organism>
<dbReference type="RefSeq" id="WP_109961577.1">
    <property type="nucleotide sequence ID" value="NZ_CP029553.1"/>
</dbReference>
<comment type="subcellular location">
    <subcellularLocation>
        <location evidence="1 7">Cell membrane</location>
        <topology evidence="1 7">Multi-pass membrane protein</topology>
    </subcellularLocation>
</comment>
<accession>A0A2U8WSM7</accession>
<dbReference type="PROSITE" id="PS50928">
    <property type="entry name" value="ABC_TM1"/>
    <property type="match status" value="1"/>
</dbReference>
<evidence type="ECO:0000256" key="6">
    <source>
        <dbReference type="ARBA" id="ARBA00023136"/>
    </source>
</evidence>
<keyword evidence="6 7" id="KW-0472">Membrane</keyword>
<dbReference type="Gene3D" id="1.10.3720.10">
    <property type="entry name" value="MetI-like"/>
    <property type="match status" value="1"/>
</dbReference>
<dbReference type="EMBL" id="CP029553">
    <property type="protein sequence ID" value="AWN49305.1"/>
    <property type="molecule type" value="Genomic_DNA"/>
</dbReference>
<keyword evidence="2 7" id="KW-0813">Transport</keyword>
<dbReference type="GO" id="GO:0005886">
    <property type="term" value="C:plasma membrane"/>
    <property type="evidence" value="ECO:0007669"/>
    <property type="project" value="UniProtKB-SubCell"/>
</dbReference>
<evidence type="ECO:0000259" key="8">
    <source>
        <dbReference type="PROSITE" id="PS50928"/>
    </source>
</evidence>
<evidence type="ECO:0000256" key="4">
    <source>
        <dbReference type="ARBA" id="ARBA00022692"/>
    </source>
</evidence>
<feature type="transmembrane region" description="Helical" evidence="7">
    <location>
        <begin position="20"/>
        <end position="41"/>
    </location>
</feature>
<dbReference type="AlphaFoldDB" id="A0A2U8WSM7"/>
<reference evidence="9 10" key="1">
    <citation type="submission" date="2018-05" db="EMBL/GenBank/DDBJ databases">
        <title>Complete Genome Sequence of Methylobacterium sp. 17Sr1-28.</title>
        <authorList>
            <person name="Srinivasan S."/>
        </authorList>
    </citation>
    <scope>NUCLEOTIDE SEQUENCE [LARGE SCALE GENOMIC DNA]</scope>
    <source>
        <strain evidence="9 10">17Sr1-28</strain>
    </source>
</reference>
<keyword evidence="3" id="KW-1003">Cell membrane</keyword>
<evidence type="ECO:0000256" key="1">
    <source>
        <dbReference type="ARBA" id="ARBA00004651"/>
    </source>
</evidence>
<dbReference type="Pfam" id="PF00528">
    <property type="entry name" value="BPD_transp_1"/>
    <property type="match status" value="1"/>
</dbReference>
<gene>
    <name evidence="9" type="ORF">DK419_25590</name>
</gene>
<dbReference type="GO" id="GO:0055085">
    <property type="term" value="P:transmembrane transport"/>
    <property type="evidence" value="ECO:0007669"/>
    <property type="project" value="InterPro"/>
</dbReference>
<dbReference type="InterPro" id="IPR035906">
    <property type="entry name" value="MetI-like_sf"/>
</dbReference>
<dbReference type="SUPFAM" id="SSF161098">
    <property type="entry name" value="MetI-like"/>
    <property type="match status" value="1"/>
</dbReference>
<dbReference type="KEGG" id="mtea:DK419_25590"/>
<keyword evidence="5 7" id="KW-1133">Transmembrane helix</keyword>
<evidence type="ECO:0000256" key="5">
    <source>
        <dbReference type="ARBA" id="ARBA00022989"/>
    </source>
</evidence>
<keyword evidence="10" id="KW-1185">Reference proteome</keyword>
<protein>
    <submittedName>
        <fullName evidence="9">ABC transporter permease</fullName>
    </submittedName>
</protein>